<sequence>MNGSRFFASSPSLLIADASIIINLNASERAADIVKALPHRFAVTGNAVVELEAGEGNGHDDARQLQRLIRAGLVERVEIGAAGAPIYETLIDGSARSTLDDGEAATIACAVEQGGFALLDERKARSLCAASFAALPMACTAELLMHPAVADILGPEHITAVVRALQIGRMRVPSEFLAAVTRLLGPDHTAACSSLPKAVRQTA</sequence>
<evidence type="ECO:0000313" key="1">
    <source>
        <dbReference type="EMBL" id="KAB0678454.1"/>
    </source>
</evidence>
<comment type="caution">
    <text evidence="1">The sequence shown here is derived from an EMBL/GenBank/DDBJ whole genome shotgun (WGS) entry which is preliminary data.</text>
</comment>
<name>A0A7V7PMP3_9HYPH</name>
<dbReference type="AlphaFoldDB" id="A0A7V7PMP3"/>
<dbReference type="Pfam" id="PF11848">
    <property type="entry name" value="DUF3368"/>
    <property type="match status" value="1"/>
</dbReference>
<evidence type="ECO:0008006" key="3">
    <source>
        <dbReference type="Google" id="ProtNLM"/>
    </source>
</evidence>
<dbReference type="InterPro" id="IPR021799">
    <property type="entry name" value="PIN-like_prokaryotic"/>
</dbReference>
<accession>A0A7V7PMP3</accession>
<organism evidence="1 2">
    <name type="scientific">Plantimonas leprariae</name>
    <dbReference type="NCBI Taxonomy" id="2615207"/>
    <lineage>
        <taxon>Bacteria</taxon>
        <taxon>Pseudomonadati</taxon>
        <taxon>Pseudomonadota</taxon>
        <taxon>Alphaproteobacteria</taxon>
        <taxon>Hyphomicrobiales</taxon>
        <taxon>Aurantimonadaceae</taxon>
        <taxon>Plantimonas</taxon>
    </lineage>
</organism>
<gene>
    <name evidence="1" type="ORF">F6X38_15570</name>
</gene>
<dbReference type="RefSeq" id="WP_150971185.1">
    <property type="nucleotide sequence ID" value="NZ_VZDO01000013.1"/>
</dbReference>
<keyword evidence="2" id="KW-1185">Reference proteome</keyword>
<dbReference type="EMBL" id="VZDO01000013">
    <property type="protein sequence ID" value="KAB0678454.1"/>
    <property type="molecule type" value="Genomic_DNA"/>
</dbReference>
<reference evidence="1 2" key="1">
    <citation type="submission" date="2019-09" db="EMBL/GenBank/DDBJ databases">
        <title>YIM 132180 draft genome.</title>
        <authorList>
            <person name="Zhang K."/>
        </authorList>
    </citation>
    <scope>NUCLEOTIDE SEQUENCE [LARGE SCALE GENOMIC DNA]</scope>
    <source>
        <strain evidence="1 2">YIM 132180</strain>
    </source>
</reference>
<dbReference type="Proteomes" id="UP000432089">
    <property type="component" value="Unassembled WGS sequence"/>
</dbReference>
<evidence type="ECO:0000313" key="2">
    <source>
        <dbReference type="Proteomes" id="UP000432089"/>
    </source>
</evidence>
<proteinExistence type="predicted"/>
<protein>
    <recommendedName>
        <fullName evidence="3">PIN domain-containing protein</fullName>
    </recommendedName>
</protein>